<feature type="compositionally biased region" description="Low complexity" evidence="13">
    <location>
        <begin position="63"/>
        <end position="76"/>
    </location>
</feature>
<dbReference type="InParanoid" id="G3AMT6"/>
<dbReference type="Proteomes" id="UP000000709">
    <property type="component" value="Unassembled WGS sequence"/>
</dbReference>
<dbReference type="Pfam" id="PF02146">
    <property type="entry name" value="SIR2"/>
    <property type="match status" value="1"/>
</dbReference>
<dbReference type="Gene3D" id="3.40.50.1220">
    <property type="entry name" value="TPP-binding domain"/>
    <property type="match status" value="1"/>
</dbReference>
<keyword evidence="5" id="KW-0808">Transferase</keyword>
<dbReference type="InterPro" id="IPR026591">
    <property type="entry name" value="Sirtuin_cat_small_dom_sf"/>
</dbReference>
<evidence type="ECO:0000259" key="14">
    <source>
        <dbReference type="PROSITE" id="PS50305"/>
    </source>
</evidence>
<evidence type="ECO:0000256" key="8">
    <source>
        <dbReference type="ARBA" id="ARBA00023015"/>
    </source>
</evidence>
<evidence type="ECO:0000256" key="12">
    <source>
        <dbReference type="PROSITE-ProRule" id="PRU00236"/>
    </source>
</evidence>
<proteinExistence type="inferred from homology"/>
<sequence>MNSFQAQTFGTTPFASVRSMDFATPGSITKDLTNSSIQENYLQTQLNASIHNYTTESHHINVSSASSTPAPTTSSPQPIAQDTLPVRAFTPGTTDERYTSSGDSSDTDYSVAGVPPVFSTKEDTSFTDLALLQPNKQLEHDYRTYIKEKGLMAFLNKYIPESMTKREICTMIVDFGYSKENIQHYQILTIRETLSILVDLIMNDDTINAKDQEYFEISDIEEQYYTVDDLRHDLTKSSKVLVITGAGISTSLGIPDFRSFQGVYSQLSAALSEPQKVFDKSTFMKDPTLFYSNAHLVLPPEGKYSVLHAFIKLLQDKNKLLRNYTQNIDNLETKAGILPNKLIQCHGSFAEATCITCKNKFLGAKIFDHIRHQQVPRCSTCWASIREAQMSHGVIKPDIVFFGEDLPKKFHRNLHSDVKSCDLVLVIGTSLKVEPVASIIDKVPRRVPRVLINKDPIPDRDFDLSLIGYCDDIVSYLVQGLGSAWDIPHELYNNEEQFEVSFAADLTNTIRISRAL</sequence>
<dbReference type="Pfam" id="PF04574">
    <property type="entry name" value="DUF592"/>
    <property type="match status" value="1"/>
</dbReference>
<dbReference type="GO" id="GO:0046970">
    <property type="term" value="F:histone H4K16 deacetylase activity, NAD-dependent"/>
    <property type="evidence" value="ECO:0007669"/>
    <property type="project" value="TreeGrafter"/>
</dbReference>
<evidence type="ECO:0000256" key="4">
    <source>
        <dbReference type="ARBA" id="ARBA00022491"/>
    </source>
</evidence>
<dbReference type="AlphaFoldDB" id="G3AMT6"/>
<feature type="active site" description="Proton acceptor" evidence="12">
    <location>
        <position position="346"/>
    </location>
</feature>
<dbReference type="PROSITE" id="PS50305">
    <property type="entry name" value="SIRTUIN"/>
    <property type="match status" value="1"/>
</dbReference>
<evidence type="ECO:0000256" key="5">
    <source>
        <dbReference type="ARBA" id="ARBA00022679"/>
    </source>
</evidence>
<keyword evidence="7 12" id="KW-0862">Zinc</keyword>
<evidence type="ECO:0000256" key="6">
    <source>
        <dbReference type="ARBA" id="ARBA00022723"/>
    </source>
</evidence>
<evidence type="ECO:0000256" key="13">
    <source>
        <dbReference type="SAM" id="MobiDB-lite"/>
    </source>
</evidence>
<dbReference type="GO" id="GO:0070403">
    <property type="term" value="F:NAD+ binding"/>
    <property type="evidence" value="ECO:0007669"/>
    <property type="project" value="InterPro"/>
</dbReference>
<feature type="domain" description="Deacetylase sirtuin-type" evidence="14">
    <location>
        <begin position="220"/>
        <end position="484"/>
    </location>
</feature>
<keyword evidence="16" id="KW-1185">Reference proteome</keyword>
<evidence type="ECO:0000256" key="9">
    <source>
        <dbReference type="ARBA" id="ARBA00023027"/>
    </source>
</evidence>
<dbReference type="eggNOG" id="KOG2684">
    <property type="taxonomic scope" value="Eukaryota"/>
</dbReference>
<dbReference type="HOGENOM" id="CLU_023643_5_0_1"/>
<name>G3AMT6_SPAPN</name>
<feature type="binding site" evidence="12">
    <location>
        <position position="354"/>
    </location>
    <ligand>
        <name>Zn(2+)</name>
        <dbReference type="ChEBI" id="CHEBI:29105"/>
    </ligand>
</feature>
<dbReference type="GO" id="GO:0046872">
    <property type="term" value="F:metal ion binding"/>
    <property type="evidence" value="ECO:0007669"/>
    <property type="project" value="UniProtKB-KW"/>
</dbReference>
<dbReference type="InterPro" id="IPR026590">
    <property type="entry name" value="Ssirtuin_cat_dom"/>
</dbReference>
<dbReference type="GeneID" id="18871438"/>
<keyword evidence="11" id="KW-0539">Nucleus</keyword>
<evidence type="ECO:0000313" key="15">
    <source>
        <dbReference type="EMBL" id="EGW33530.1"/>
    </source>
</evidence>
<feature type="compositionally biased region" description="Low complexity" evidence="13">
    <location>
        <begin position="99"/>
        <end position="110"/>
    </location>
</feature>
<reference evidence="15 16" key="1">
    <citation type="journal article" date="2011" name="Proc. Natl. Acad. Sci. U.S.A.">
        <title>Comparative genomics of xylose-fermenting fungi for enhanced biofuel production.</title>
        <authorList>
            <person name="Wohlbach D.J."/>
            <person name="Kuo A."/>
            <person name="Sato T.K."/>
            <person name="Potts K.M."/>
            <person name="Salamov A.A."/>
            <person name="LaButti K.M."/>
            <person name="Sun H."/>
            <person name="Clum A."/>
            <person name="Pangilinan J.L."/>
            <person name="Lindquist E.A."/>
            <person name="Lucas S."/>
            <person name="Lapidus A."/>
            <person name="Jin M."/>
            <person name="Gunawan C."/>
            <person name="Balan V."/>
            <person name="Dale B.E."/>
            <person name="Jeffries T.W."/>
            <person name="Zinkel R."/>
            <person name="Barry K.W."/>
            <person name="Grigoriev I.V."/>
            <person name="Gasch A.P."/>
        </authorList>
    </citation>
    <scope>NUCLEOTIDE SEQUENCE [LARGE SCALE GENOMIC DNA]</scope>
    <source>
        <strain evidence="16">NRRL Y-27907 / 11-Y1</strain>
    </source>
</reference>
<keyword evidence="10" id="KW-0804">Transcription</keyword>
<feature type="binding site" evidence="12">
    <location>
        <position position="381"/>
    </location>
    <ligand>
        <name>Zn(2+)</name>
        <dbReference type="ChEBI" id="CHEBI:29105"/>
    </ligand>
</feature>
<evidence type="ECO:0000256" key="3">
    <source>
        <dbReference type="ARBA" id="ARBA00006924"/>
    </source>
</evidence>
<dbReference type="GO" id="GO:0005634">
    <property type="term" value="C:nucleus"/>
    <property type="evidence" value="ECO:0007669"/>
    <property type="project" value="UniProtKB-SubCell"/>
</dbReference>
<evidence type="ECO:0000256" key="10">
    <source>
        <dbReference type="ARBA" id="ARBA00023163"/>
    </source>
</evidence>
<dbReference type="EMBL" id="GL996501">
    <property type="protein sequence ID" value="EGW33530.1"/>
    <property type="molecule type" value="Genomic_DNA"/>
</dbReference>
<keyword evidence="8" id="KW-0805">Transcription regulation</keyword>
<keyword evidence="4" id="KW-0678">Repressor</keyword>
<comment type="cofactor">
    <cofactor evidence="1">
        <name>Zn(2+)</name>
        <dbReference type="ChEBI" id="CHEBI:29105"/>
    </cofactor>
</comment>
<dbReference type="STRING" id="619300.G3AMT6"/>
<dbReference type="InterPro" id="IPR003000">
    <property type="entry name" value="Sirtuin"/>
</dbReference>
<gene>
    <name evidence="15" type="ORF">SPAPADRAFT_50403</name>
</gene>
<evidence type="ECO:0000256" key="11">
    <source>
        <dbReference type="ARBA" id="ARBA00023242"/>
    </source>
</evidence>
<evidence type="ECO:0000313" key="16">
    <source>
        <dbReference type="Proteomes" id="UP000000709"/>
    </source>
</evidence>
<organism evidence="16">
    <name type="scientific">Spathaspora passalidarum (strain NRRL Y-27907 / 11-Y1)</name>
    <dbReference type="NCBI Taxonomy" id="619300"/>
    <lineage>
        <taxon>Eukaryota</taxon>
        <taxon>Fungi</taxon>
        <taxon>Dikarya</taxon>
        <taxon>Ascomycota</taxon>
        <taxon>Saccharomycotina</taxon>
        <taxon>Pichiomycetes</taxon>
        <taxon>Debaryomycetaceae</taxon>
        <taxon>Spathaspora</taxon>
    </lineage>
</organism>
<comment type="similarity">
    <text evidence="3">Belongs to the sirtuin family. Class I subfamily.</text>
</comment>
<dbReference type="KEGG" id="spaa:SPAPADRAFT_50403"/>
<dbReference type="OMA" id="PDFRSFK"/>
<dbReference type="RefSeq" id="XP_007375045.1">
    <property type="nucleotide sequence ID" value="XM_007374983.1"/>
</dbReference>
<dbReference type="Gene3D" id="3.30.1600.10">
    <property type="entry name" value="SIR2/SIRT2 'Small Domain"/>
    <property type="match status" value="1"/>
</dbReference>
<dbReference type="PANTHER" id="PTHR11085">
    <property type="entry name" value="NAD-DEPENDENT PROTEIN DEACYLASE SIRTUIN-5, MITOCHONDRIAL-RELATED"/>
    <property type="match status" value="1"/>
</dbReference>
<evidence type="ECO:0000256" key="2">
    <source>
        <dbReference type="ARBA" id="ARBA00004123"/>
    </source>
</evidence>
<protein>
    <recommendedName>
        <fullName evidence="14">Deacetylase sirtuin-type domain-containing protein</fullName>
    </recommendedName>
</protein>
<dbReference type="PANTHER" id="PTHR11085:SF9">
    <property type="entry name" value="NAD-DEPENDENT PROTEIN DEACETYLASE SIRTUIN-1"/>
    <property type="match status" value="1"/>
</dbReference>
<evidence type="ECO:0000256" key="1">
    <source>
        <dbReference type="ARBA" id="ARBA00001947"/>
    </source>
</evidence>
<dbReference type="OrthoDB" id="420264at2759"/>
<feature type="binding site" evidence="12">
    <location>
        <position position="357"/>
    </location>
    <ligand>
        <name>Zn(2+)</name>
        <dbReference type="ChEBI" id="CHEBI:29105"/>
    </ligand>
</feature>
<evidence type="ECO:0000256" key="7">
    <source>
        <dbReference type="ARBA" id="ARBA00022833"/>
    </source>
</evidence>
<feature type="binding site" evidence="12">
    <location>
        <position position="378"/>
    </location>
    <ligand>
        <name>Zn(2+)</name>
        <dbReference type="ChEBI" id="CHEBI:29105"/>
    </ligand>
</feature>
<keyword evidence="6 12" id="KW-0479">Metal-binding</keyword>
<dbReference type="InterPro" id="IPR007654">
    <property type="entry name" value="NAD-dep_histone_deAcase_SIR2_N"/>
</dbReference>
<feature type="region of interest" description="Disordered" evidence="13">
    <location>
        <begin position="59"/>
        <end position="110"/>
    </location>
</feature>
<comment type="subcellular location">
    <subcellularLocation>
        <location evidence="2">Nucleus</location>
    </subcellularLocation>
</comment>
<dbReference type="InterPro" id="IPR029035">
    <property type="entry name" value="DHS-like_NAD/FAD-binding_dom"/>
</dbReference>
<dbReference type="InterPro" id="IPR050134">
    <property type="entry name" value="NAD-dep_sirtuin_deacylases"/>
</dbReference>
<keyword evidence="9" id="KW-0520">NAD</keyword>
<dbReference type="SUPFAM" id="SSF52467">
    <property type="entry name" value="DHS-like NAD/FAD-binding domain"/>
    <property type="match status" value="1"/>
</dbReference>
<accession>G3AMT6</accession>